<dbReference type="OrthoDB" id="3404950at2"/>
<dbReference type="Pfam" id="PF02771">
    <property type="entry name" value="Acyl-CoA_dh_N"/>
    <property type="match status" value="1"/>
</dbReference>
<dbReference type="InterPro" id="IPR036250">
    <property type="entry name" value="AcylCo_DH-like_C"/>
</dbReference>
<sequence>MNAAIPADVPESESVLTAVQKIAEEIRDRVEDVERARRLPADLHALLRGLGVYRLILPTGHGGIQASVTDVLDVIETLATIDGSVAWTTAIGIQSPAVLSWLPRKTFDDLYAAGPDVTVGGAFGPQGTAEIVDGGYRVSGRWSFASGCDNWDHLFANCVLTRNGKPVEGPGGQPRLRAMLFAKDRASFLDTWHTLGLRGTGSKDFTLDEVFVADDHSFDIATAAPCVEGISRYPLIEFGHHLATIAIGVAQGALNDLSDSAAERRRALSRTTVAANPTVQHRIGKAETGLRAARELVRRQAALQRADGQDGDFAQLMAVASANNAWVVDTCIGVVDTCFRAYGARGIYNSSAMQRRLRDIYTIAQHATLNDGAWTRHGAALFGQETGLLV</sequence>
<dbReference type="PANTHER" id="PTHR43884:SF25">
    <property type="entry name" value="ACYL-COA DEHYDROGENASE YDBM-RELATED"/>
    <property type="match status" value="1"/>
</dbReference>
<dbReference type="SUPFAM" id="SSF47203">
    <property type="entry name" value="Acyl-CoA dehydrogenase C-terminal domain-like"/>
    <property type="match status" value="1"/>
</dbReference>
<keyword evidence="5" id="KW-1185">Reference proteome</keyword>
<dbReference type="InterPro" id="IPR013786">
    <property type="entry name" value="AcylCoA_DH/ox_N"/>
</dbReference>
<dbReference type="AlphaFoldDB" id="A0A1J4NTY9"/>
<keyword evidence="1" id="KW-0560">Oxidoreductase</keyword>
<dbReference type="Gene3D" id="1.10.540.10">
    <property type="entry name" value="Acyl-CoA dehydrogenase/oxidase, N-terminal domain"/>
    <property type="match status" value="1"/>
</dbReference>
<dbReference type="InterPro" id="IPR009100">
    <property type="entry name" value="AcylCoA_DH/oxidase_NM_dom_sf"/>
</dbReference>
<protein>
    <recommendedName>
        <fullName evidence="6">Acyl-CoA dehydrogenase</fullName>
    </recommendedName>
</protein>
<dbReference type="GO" id="GO:0050660">
    <property type="term" value="F:flavin adenine dinucleotide binding"/>
    <property type="evidence" value="ECO:0007669"/>
    <property type="project" value="InterPro"/>
</dbReference>
<accession>A0A1J4NTY9</accession>
<dbReference type="PANTHER" id="PTHR43884">
    <property type="entry name" value="ACYL-COA DEHYDROGENASE"/>
    <property type="match status" value="1"/>
</dbReference>
<dbReference type="Gene3D" id="2.40.110.10">
    <property type="entry name" value="Butyryl-CoA Dehydrogenase, subunit A, domain 2"/>
    <property type="match status" value="1"/>
</dbReference>
<evidence type="ECO:0000313" key="4">
    <source>
        <dbReference type="EMBL" id="OIJ65004.1"/>
    </source>
</evidence>
<dbReference type="GO" id="GO:0003995">
    <property type="term" value="F:acyl-CoA dehydrogenase activity"/>
    <property type="evidence" value="ECO:0007669"/>
    <property type="project" value="TreeGrafter"/>
</dbReference>
<proteinExistence type="predicted"/>
<evidence type="ECO:0000313" key="5">
    <source>
        <dbReference type="Proteomes" id="UP000034196"/>
    </source>
</evidence>
<reference evidence="4" key="1">
    <citation type="submission" date="2016-10" db="EMBL/GenBank/DDBJ databases">
        <title>Genome sequence of Streptomyces mangrovisoli MUSC 149.</title>
        <authorList>
            <person name="Lee L.-H."/>
            <person name="Ser H.-L."/>
        </authorList>
    </citation>
    <scope>NUCLEOTIDE SEQUENCE [LARGE SCALE GENOMIC DNA]</scope>
    <source>
        <strain evidence="4">MUSC 149</strain>
    </source>
</reference>
<dbReference type="SUPFAM" id="SSF56645">
    <property type="entry name" value="Acyl-CoA dehydrogenase NM domain-like"/>
    <property type="match status" value="1"/>
</dbReference>
<evidence type="ECO:0008006" key="6">
    <source>
        <dbReference type="Google" id="ProtNLM"/>
    </source>
</evidence>
<evidence type="ECO:0000259" key="2">
    <source>
        <dbReference type="Pfam" id="PF02771"/>
    </source>
</evidence>
<dbReference type="RefSeq" id="WP_046585655.1">
    <property type="nucleotide sequence ID" value="NZ_LAVA02000066.1"/>
</dbReference>
<dbReference type="Pfam" id="PF08028">
    <property type="entry name" value="Acyl-CoA_dh_2"/>
    <property type="match status" value="1"/>
</dbReference>
<name>A0A1J4NTY9_9ACTN</name>
<comment type="caution">
    <text evidence="4">The sequence shown here is derived from an EMBL/GenBank/DDBJ whole genome shotgun (WGS) entry which is preliminary data.</text>
</comment>
<dbReference type="Proteomes" id="UP000034196">
    <property type="component" value="Unassembled WGS sequence"/>
</dbReference>
<dbReference type="InterPro" id="IPR013107">
    <property type="entry name" value="Acyl-CoA_DH_C"/>
</dbReference>
<feature type="domain" description="Acyl-CoA dehydrogenase C-terminal" evidence="3">
    <location>
        <begin position="242"/>
        <end position="370"/>
    </location>
</feature>
<feature type="domain" description="Acyl-CoA dehydrogenase/oxidase N-terminal" evidence="2">
    <location>
        <begin position="13"/>
        <end position="91"/>
    </location>
</feature>
<dbReference type="InterPro" id="IPR037069">
    <property type="entry name" value="AcylCoA_DH/ox_N_sf"/>
</dbReference>
<dbReference type="InterPro" id="IPR046373">
    <property type="entry name" value="Acyl-CoA_Oxase/DH_mid-dom_sf"/>
</dbReference>
<dbReference type="Gene3D" id="1.20.140.10">
    <property type="entry name" value="Butyryl-CoA Dehydrogenase, subunit A, domain 3"/>
    <property type="match status" value="1"/>
</dbReference>
<dbReference type="STRING" id="1428628.WN71_025720"/>
<dbReference type="EMBL" id="LAVA02000066">
    <property type="protein sequence ID" value="OIJ65004.1"/>
    <property type="molecule type" value="Genomic_DNA"/>
</dbReference>
<evidence type="ECO:0000259" key="3">
    <source>
        <dbReference type="Pfam" id="PF08028"/>
    </source>
</evidence>
<dbReference type="PIRSF" id="PIRSF016578">
    <property type="entry name" value="HsaA"/>
    <property type="match status" value="1"/>
</dbReference>
<organism evidence="4 5">
    <name type="scientific">Streptomyces mangrovisoli</name>
    <dbReference type="NCBI Taxonomy" id="1428628"/>
    <lineage>
        <taxon>Bacteria</taxon>
        <taxon>Bacillati</taxon>
        <taxon>Actinomycetota</taxon>
        <taxon>Actinomycetes</taxon>
        <taxon>Kitasatosporales</taxon>
        <taxon>Streptomycetaceae</taxon>
        <taxon>Streptomyces</taxon>
    </lineage>
</organism>
<evidence type="ECO:0000256" key="1">
    <source>
        <dbReference type="ARBA" id="ARBA00023002"/>
    </source>
</evidence>
<gene>
    <name evidence="4" type="ORF">WN71_025720</name>
</gene>